<evidence type="ECO:0000313" key="1">
    <source>
        <dbReference type="EMBL" id="SEK33981.1"/>
    </source>
</evidence>
<dbReference type="EMBL" id="FOAD01000001">
    <property type="protein sequence ID" value="SEK33981.1"/>
    <property type="molecule type" value="Genomic_DNA"/>
</dbReference>
<reference evidence="1 2" key="1">
    <citation type="submission" date="2016-10" db="EMBL/GenBank/DDBJ databases">
        <authorList>
            <person name="de Groot N.N."/>
        </authorList>
    </citation>
    <scope>NUCLEOTIDE SEQUENCE [LARGE SCALE GENOMIC DNA]</scope>
    <source>
        <strain evidence="1 2">CDM_5</strain>
    </source>
</reference>
<dbReference type="Proteomes" id="UP000183894">
    <property type="component" value="Unassembled WGS sequence"/>
</dbReference>
<accession>A0A1H7G768</accession>
<evidence type="ECO:0000313" key="2">
    <source>
        <dbReference type="Proteomes" id="UP000183894"/>
    </source>
</evidence>
<sequence length="173" mass="17588">MNRGSDTTAADRGQLVLVSGAVVAVALLALVFAHAQLAYGGSADAPGLSDISAATEDAVHAATAHVAGRYSWGARSAAVSDFRDELDPDLTRIERAHTGAGGVAITTNDSAASGWALRNCPSGVYRDFGSCVADRGVVVQERAGETTVVAVAVDVVVSTPRHETDVTLAVTAV</sequence>
<dbReference type="AlphaFoldDB" id="A0A1H7G768"/>
<name>A0A1H7G768_HALLR</name>
<dbReference type="OrthoDB" id="307144at2157"/>
<proteinExistence type="predicted"/>
<dbReference type="InterPro" id="IPR055685">
    <property type="entry name" value="DUF7261"/>
</dbReference>
<organism evidence="1 2">
    <name type="scientific">Haloferax larsenii</name>
    <dbReference type="NCBI Taxonomy" id="302484"/>
    <lineage>
        <taxon>Archaea</taxon>
        <taxon>Methanobacteriati</taxon>
        <taxon>Methanobacteriota</taxon>
        <taxon>Stenosarchaea group</taxon>
        <taxon>Halobacteria</taxon>
        <taxon>Halobacteriales</taxon>
        <taxon>Haloferacaceae</taxon>
        <taxon>Haloferax</taxon>
    </lineage>
</organism>
<dbReference type="Pfam" id="PF23922">
    <property type="entry name" value="DUF7261"/>
    <property type="match status" value="1"/>
</dbReference>
<protein>
    <submittedName>
        <fullName evidence="1">Uncharacterized protein</fullName>
    </submittedName>
</protein>
<gene>
    <name evidence="1" type="ORF">SAMN04488691_101235</name>
</gene>